<dbReference type="OrthoDB" id="338176at2157"/>
<dbReference type="InterPro" id="IPR036390">
    <property type="entry name" value="WH_DNA-bd_sf"/>
</dbReference>
<dbReference type="EMBL" id="FOAD01000015">
    <property type="protein sequence ID" value="SEM02030.1"/>
    <property type="molecule type" value="Genomic_DNA"/>
</dbReference>
<dbReference type="SUPFAM" id="SSF46785">
    <property type="entry name" value="Winged helix' DNA-binding domain"/>
    <property type="match status" value="1"/>
</dbReference>
<proteinExistence type="predicted"/>
<evidence type="ECO:0000313" key="1">
    <source>
        <dbReference type="EMBL" id="SEM02030.1"/>
    </source>
</evidence>
<accession>A0A1H7UYJ8</accession>
<dbReference type="AlphaFoldDB" id="A0A1H7UYJ8"/>
<evidence type="ECO:0000313" key="2">
    <source>
        <dbReference type="Proteomes" id="UP000183894"/>
    </source>
</evidence>
<reference evidence="1 2" key="1">
    <citation type="submission" date="2016-10" db="EMBL/GenBank/DDBJ databases">
        <authorList>
            <person name="de Groot N.N."/>
        </authorList>
    </citation>
    <scope>NUCLEOTIDE SEQUENCE [LARGE SCALE GENOMIC DNA]</scope>
    <source>
        <strain evidence="1 2">CDM_5</strain>
    </source>
</reference>
<evidence type="ECO:0008006" key="3">
    <source>
        <dbReference type="Google" id="ProtNLM"/>
    </source>
</evidence>
<name>A0A1H7UYJ8_HALLR</name>
<dbReference type="InterPro" id="IPR036388">
    <property type="entry name" value="WH-like_DNA-bd_sf"/>
</dbReference>
<dbReference type="Gene3D" id="1.10.10.10">
    <property type="entry name" value="Winged helix-like DNA-binding domain superfamily/Winged helix DNA-binding domain"/>
    <property type="match status" value="1"/>
</dbReference>
<protein>
    <recommendedName>
        <fullName evidence="3">Winged helix-turn-helix DNA-binding</fullName>
    </recommendedName>
</protein>
<sequence length="104" mass="11533">MKLVEPTDFAILEYLASHGRNNAVNIGVALGQKRAYMNTRLRVLDDFGCVRRVGPAENSGLYEITAKGHAALAHRDRQHDPDVDFEELVSSAAQSDDESSYDRV</sequence>
<gene>
    <name evidence="1" type="ORF">SAMN04488691_11529</name>
</gene>
<dbReference type="RefSeq" id="WP_007541924.1">
    <property type="nucleotide sequence ID" value="NZ_FOAD01000015.1"/>
</dbReference>
<dbReference type="Proteomes" id="UP000183894">
    <property type="component" value="Unassembled WGS sequence"/>
</dbReference>
<organism evidence="1 2">
    <name type="scientific">Haloferax larsenii</name>
    <dbReference type="NCBI Taxonomy" id="302484"/>
    <lineage>
        <taxon>Archaea</taxon>
        <taxon>Methanobacteriati</taxon>
        <taxon>Methanobacteriota</taxon>
        <taxon>Stenosarchaea group</taxon>
        <taxon>Halobacteria</taxon>
        <taxon>Halobacteriales</taxon>
        <taxon>Haloferacaceae</taxon>
        <taxon>Haloferax</taxon>
    </lineage>
</organism>